<dbReference type="Proteomes" id="UP001371456">
    <property type="component" value="Unassembled WGS sequence"/>
</dbReference>
<dbReference type="Gene3D" id="1.20.1250.20">
    <property type="entry name" value="MFS general substrate transporter like domains"/>
    <property type="match status" value="1"/>
</dbReference>
<sequence>MIENLQRDLNPDGSTLNPWNLCSVERVESLKALIRVLPMWSTGFMMFVDMNVFAFSVLQTKTMDRHIFLTLKYQ</sequence>
<evidence type="ECO:0000256" key="1">
    <source>
        <dbReference type="ARBA" id="ARBA00044504"/>
    </source>
</evidence>
<dbReference type="AlphaFoldDB" id="A0AAN8TJL1"/>
<dbReference type="InterPro" id="IPR036259">
    <property type="entry name" value="MFS_trans_sf"/>
</dbReference>
<comment type="similarity">
    <text evidence="1">Belongs to the major facilitator superfamily. Phosphate:H(+) symporter (TC 2.A.1.9) family.</text>
</comment>
<feature type="transmembrane region" description="Helical" evidence="2">
    <location>
        <begin position="39"/>
        <end position="58"/>
    </location>
</feature>
<evidence type="ECO:0000313" key="3">
    <source>
        <dbReference type="EMBL" id="KAK6788984.1"/>
    </source>
</evidence>
<reference evidence="3 4" key="1">
    <citation type="submission" date="2024-02" db="EMBL/GenBank/DDBJ databases">
        <title>de novo genome assembly of Solanum bulbocastanum strain 11H21.</title>
        <authorList>
            <person name="Hosaka A.J."/>
        </authorList>
    </citation>
    <scope>NUCLEOTIDE SEQUENCE [LARGE SCALE GENOMIC DNA]</scope>
    <source>
        <tissue evidence="3">Young leaves</tissue>
    </source>
</reference>
<gene>
    <name evidence="3" type="ORF">RDI58_012783</name>
</gene>
<evidence type="ECO:0000313" key="4">
    <source>
        <dbReference type="Proteomes" id="UP001371456"/>
    </source>
</evidence>
<dbReference type="EMBL" id="JBANQN010000005">
    <property type="protein sequence ID" value="KAK6788984.1"/>
    <property type="molecule type" value="Genomic_DNA"/>
</dbReference>
<keyword evidence="2" id="KW-0472">Membrane</keyword>
<dbReference type="PANTHER" id="PTHR11654">
    <property type="entry name" value="OLIGOPEPTIDE TRANSPORTER-RELATED"/>
    <property type="match status" value="1"/>
</dbReference>
<keyword evidence="2" id="KW-0812">Transmembrane</keyword>
<keyword evidence="2" id="KW-1133">Transmembrane helix</keyword>
<comment type="caution">
    <text evidence="3">The sequence shown here is derived from an EMBL/GenBank/DDBJ whole genome shotgun (WGS) entry which is preliminary data.</text>
</comment>
<organism evidence="3 4">
    <name type="scientific">Solanum bulbocastanum</name>
    <name type="common">Wild potato</name>
    <dbReference type="NCBI Taxonomy" id="147425"/>
    <lineage>
        <taxon>Eukaryota</taxon>
        <taxon>Viridiplantae</taxon>
        <taxon>Streptophyta</taxon>
        <taxon>Embryophyta</taxon>
        <taxon>Tracheophyta</taxon>
        <taxon>Spermatophyta</taxon>
        <taxon>Magnoliopsida</taxon>
        <taxon>eudicotyledons</taxon>
        <taxon>Gunneridae</taxon>
        <taxon>Pentapetalae</taxon>
        <taxon>asterids</taxon>
        <taxon>lamiids</taxon>
        <taxon>Solanales</taxon>
        <taxon>Solanaceae</taxon>
        <taxon>Solanoideae</taxon>
        <taxon>Solaneae</taxon>
        <taxon>Solanum</taxon>
    </lineage>
</organism>
<name>A0AAN8TJL1_SOLBU</name>
<accession>A0AAN8TJL1</accession>
<protein>
    <submittedName>
        <fullName evidence="3">Uncharacterized protein</fullName>
    </submittedName>
</protein>
<proteinExistence type="inferred from homology"/>
<keyword evidence="4" id="KW-1185">Reference proteome</keyword>
<evidence type="ECO:0000256" key="2">
    <source>
        <dbReference type="SAM" id="Phobius"/>
    </source>
</evidence>